<reference evidence="2" key="2">
    <citation type="submission" date="2023-06" db="EMBL/GenBank/DDBJ databases">
        <authorList>
            <consortium name="Lawrence Berkeley National Laboratory"/>
            <person name="Mondo S.J."/>
            <person name="Hensen N."/>
            <person name="Bonometti L."/>
            <person name="Westerberg I."/>
            <person name="Brannstrom I.O."/>
            <person name="Guillou S."/>
            <person name="Cros-Aarteil S."/>
            <person name="Calhoun S."/>
            <person name="Haridas S."/>
            <person name="Kuo A."/>
            <person name="Pangilinan J."/>
            <person name="Riley R."/>
            <person name="Labutti K."/>
            <person name="Andreopoulos B."/>
            <person name="Lipzen A."/>
            <person name="Chen C."/>
            <person name="Yanf M."/>
            <person name="Daum C."/>
            <person name="Ng V."/>
            <person name="Clum A."/>
            <person name="Steindorff A."/>
            <person name="Ohm R."/>
            <person name="Martin F."/>
            <person name="Silar P."/>
            <person name="Natvig D."/>
            <person name="Lalanne C."/>
            <person name="Gautier V."/>
            <person name="Ament-Velasquez S.L."/>
            <person name="Kruys A."/>
            <person name="Hutchinson M.I."/>
            <person name="Powell A.J."/>
            <person name="Barry K."/>
            <person name="Miller A.N."/>
            <person name="Grigoriev I.V."/>
            <person name="Debuchy R."/>
            <person name="Gladieux P."/>
            <person name="Thoren M.H."/>
            <person name="Johannesson H."/>
        </authorList>
    </citation>
    <scope>NUCLEOTIDE SEQUENCE</scope>
    <source>
        <strain evidence="2">CBS 333.67</strain>
    </source>
</reference>
<dbReference type="CDD" id="cd09917">
    <property type="entry name" value="F-box_SF"/>
    <property type="match status" value="1"/>
</dbReference>
<evidence type="ECO:0000313" key="3">
    <source>
        <dbReference type="Proteomes" id="UP001273166"/>
    </source>
</evidence>
<dbReference type="EMBL" id="JAUDZG010000002">
    <property type="protein sequence ID" value="KAK3308170.1"/>
    <property type="molecule type" value="Genomic_DNA"/>
</dbReference>
<comment type="caution">
    <text evidence="2">The sequence shown here is derived from an EMBL/GenBank/DDBJ whole genome shotgun (WGS) entry which is preliminary data.</text>
</comment>
<evidence type="ECO:0000313" key="2">
    <source>
        <dbReference type="EMBL" id="KAK3308170.1"/>
    </source>
</evidence>
<proteinExistence type="predicted"/>
<dbReference type="Proteomes" id="UP001273166">
    <property type="component" value="Unassembled WGS sequence"/>
</dbReference>
<keyword evidence="3" id="KW-1185">Reference proteome</keyword>
<dbReference type="AlphaFoldDB" id="A0AAJ0GYN2"/>
<feature type="region of interest" description="Disordered" evidence="1">
    <location>
        <begin position="240"/>
        <end position="260"/>
    </location>
</feature>
<protein>
    <recommendedName>
        <fullName evidence="4">F-box domain-containing protein</fullName>
    </recommendedName>
</protein>
<sequence>MTTREPRRTDGLRFLTRSGPAELILRILQYCHSTRDVLALVSTCRHVCDVWRGNVAAAVWPVWLREIPHFQDALTAIRTSERSLEAQDDVFGPIAEWLLDSILADKESRQAMADRFEQGYGRAEYCLTHPRLPDGCSPCIAKPLADGRGSHSDAHLVVWELMKMFWLVEQVRPHALDQWILDRDAPRPPSTQSEGVGTDKNNGGRLELTVAVFFGMFGAEETLLLTSRADSLDGPDGPWRRLITRPAVPETNGKGTPRDGMPPNIMSVAVLFNYIFNHSGRPNHIGWTDEPVAALEFKFFEYFLQRHLELCLDCQPFREDGFEFEYGSLQEFIVTIAIFSHDDVESRNSHCFWNWKARLEEADFLDGSERLTTYPPDFTRYYEERFQ</sequence>
<evidence type="ECO:0008006" key="4">
    <source>
        <dbReference type="Google" id="ProtNLM"/>
    </source>
</evidence>
<accession>A0AAJ0GYN2</accession>
<evidence type="ECO:0000256" key="1">
    <source>
        <dbReference type="SAM" id="MobiDB-lite"/>
    </source>
</evidence>
<organism evidence="2 3">
    <name type="scientific">Chaetomium strumarium</name>
    <dbReference type="NCBI Taxonomy" id="1170767"/>
    <lineage>
        <taxon>Eukaryota</taxon>
        <taxon>Fungi</taxon>
        <taxon>Dikarya</taxon>
        <taxon>Ascomycota</taxon>
        <taxon>Pezizomycotina</taxon>
        <taxon>Sordariomycetes</taxon>
        <taxon>Sordariomycetidae</taxon>
        <taxon>Sordariales</taxon>
        <taxon>Chaetomiaceae</taxon>
        <taxon>Chaetomium</taxon>
    </lineage>
</organism>
<dbReference type="GeneID" id="87885545"/>
<name>A0AAJ0GYN2_9PEZI</name>
<gene>
    <name evidence="2" type="ORF">B0T15DRAFT_490765</name>
</gene>
<dbReference type="RefSeq" id="XP_062723950.1">
    <property type="nucleotide sequence ID" value="XM_062866716.1"/>
</dbReference>
<reference evidence="2" key="1">
    <citation type="journal article" date="2023" name="Mol. Phylogenet. Evol.">
        <title>Genome-scale phylogeny and comparative genomics of the fungal order Sordariales.</title>
        <authorList>
            <person name="Hensen N."/>
            <person name="Bonometti L."/>
            <person name="Westerberg I."/>
            <person name="Brannstrom I.O."/>
            <person name="Guillou S."/>
            <person name="Cros-Aarteil S."/>
            <person name="Calhoun S."/>
            <person name="Haridas S."/>
            <person name="Kuo A."/>
            <person name="Mondo S."/>
            <person name="Pangilinan J."/>
            <person name="Riley R."/>
            <person name="LaButti K."/>
            <person name="Andreopoulos B."/>
            <person name="Lipzen A."/>
            <person name="Chen C."/>
            <person name="Yan M."/>
            <person name="Daum C."/>
            <person name="Ng V."/>
            <person name="Clum A."/>
            <person name="Steindorff A."/>
            <person name="Ohm R.A."/>
            <person name="Martin F."/>
            <person name="Silar P."/>
            <person name="Natvig D.O."/>
            <person name="Lalanne C."/>
            <person name="Gautier V."/>
            <person name="Ament-Velasquez S.L."/>
            <person name="Kruys A."/>
            <person name="Hutchinson M.I."/>
            <person name="Powell A.J."/>
            <person name="Barry K."/>
            <person name="Miller A.N."/>
            <person name="Grigoriev I.V."/>
            <person name="Debuchy R."/>
            <person name="Gladieux P."/>
            <person name="Hiltunen Thoren M."/>
            <person name="Johannesson H."/>
        </authorList>
    </citation>
    <scope>NUCLEOTIDE SEQUENCE</scope>
    <source>
        <strain evidence="2">CBS 333.67</strain>
    </source>
</reference>